<sequence>MKLLGVVLLASLLSLIVGVGVTIALNAVAPCYSDKAGCGMAEAYRFFFVPGFVLLGMVAFGISAAGKNRERPLWLTLITLCLVPVFLFLFAVGSDLSSGRTTSQSDISDSLLAALAYLSIIFVQWRLIRDFLRRREAALLVRKQVVAVSAHSDRGPH</sequence>
<dbReference type="RefSeq" id="WP_046829918.1">
    <property type="nucleotide sequence ID" value="NZ_LBIA02000001.1"/>
</dbReference>
<feature type="transmembrane region" description="Helical" evidence="1">
    <location>
        <begin position="43"/>
        <end position="66"/>
    </location>
</feature>
<protein>
    <submittedName>
        <fullName evidence="2">Uncharacterized protein</fullName>
    </submittedName>
</protein>
<dbReference type="AlphaFoldDB" id="A0A4U6BS55"/>
<dbReference type="Proteomes" id="UP000034832">
    <property type="component" value="Unassembled WGS sequence"/>
</dbReference>
<reference evidence="2" key="1">
    <citation type="submission" date="2019-04" db="EMBL/GenBank/DDBJ databases">
        <title>Whole genome sequencing of cave bacteria.</title>
        <authorList>
            <person name="Gan H.M."/>
            <person name="Barton H."/>
            <person name="Savka M.A."/>
        </authorList>
    </citation>
    <scope>NUCLEOTIDE SEQUENCE [LARGE SCALE GENOMIC DNA]</scope>
    <source>
        <strain evidence="2">LC387</strain>
    </source>
</reference>
<dbReference type="EMBL" id="LBIA02000001">
    <property type="protein sequence ID" value="TKT73392.1"/>
    <property type="molecule type" value="Genomic_DNA"/>
</dbReference>
<keyword evidence="1" id="KW-0472">Membrane</keyword>
<name>A0A4U6BS55_9BRAD</name>
<evidence type="ECO:0000313" key="2">
    <source>
        <dbReference type="EMBL" id="TKT73392.1"/>
    </source>
</evidence>
<evidence type="ECO:0000256" key="1">
    <source>
        <dbReference type="SAM" id="Phobius"/>
    </source>
</evidence>
<keyword evidence="1" id="KW-0812">Transmembrane</keyword>
<feature type="transmembrane region" description="Helical" evidence="1">
    <location>
        <begin position="111"/>
        <end position="128"/>
    </location>
</feature>
<accession>A0A4U6BS55</accession>
<keyword evidence="3" id="KW-1185">Reference proteome</keyword>
<keyword evidence="1" id="KW-1133">Transmembrane helix</keyword>
<feature type="transmembrane region" description="Helical" evidence="1">
    <location>
        <begin position="73"/>
        <end position="91"/>
    </location>
</feature>
<dbReference type="OrthoDB" id="8265527at2"/>
<comment type="caution">
    <text evidence="2">The sequence shown here is derived from an EMBL/GenBank/DDBJ whole genome shotgun (WGS) entry which is preliminary data.</text>
</comment>
<evidence type="ECO:0000313" key="3">
    <source>
        <dbReference type="Proteomes" id="UP000034832"/>
    </source>
</evidence>
<proteinExistence type="predicted"/>
<dbReference type="STRING" id="211460.YH63_19070"/>
<gene>
    <name evidence="2" type="ORF">YH63_019285</name>
</gene>
<organism evidence="2 3">
    <name type="scientific">Afipia massiliensis</name>
    <dbReference type="NCBI Taxonomy" id="211460"/>
    <lineage>
        <taxon>Bacteria</taxon>
        <taxon>Pseudomonadati</taxon>
        <taxon>Pseudomonadota</taxon>
        <taxon>Alphaproteobacteria</taxon>
        <taxon>Hyphomicrobiales</taxon>
        <taxon>Nitrobacteraceae</taxon>
        <taxon>Afipia</taxon>
    </lineage>
</organism>